<dbReference type="Proteomes" id="UP000298663">
    <property type="component" value="Unassembled WGS sequence"/>
</dbReference>
<gene>
    <name evidence="2" type="ORF">L596_026274</name>
</gene>
<reference evidence="2 3" key="2">
    <citation type="journal article" date="2019" name="G3 (Bethesda)">
        <title>Hybrid Assembly of the Genome of the Entomopathogenic Nematode Steinernema carpocapsae Identifies the X-Chromosome.</title>
        <authorList>
            <person name="Serra L."/>
            <person name="Macchietto M."/>
            <person name="Macias-Munoz A."/>
            <person name="McGill C.J."/>
            <person name="Rodriguez I.M."/>
            <person name="Rodriguez B."/>
            <person name="Murad R."/>
            <person name="Mortazavi A."/>
        </authorList>
    </citation>
    <scope>NUCLEOTIDE SEQUENCE [LARGE SCALE GENOMIC DNA]</scope>
    <source>
        <strain evidence="2 3">ALL</strain>
    </source>
</reference>
<dbReference type="EMBL" id="AZBU02000010">
    <property type="protein sequence ID" value="TKR62292.1"/>
    <property type="molecule type" value="Genomic_DNA"/>
</dbReference>
<proteinExistence type="predicted"/>
<organism evidence="2 3">
    <name type="scientific">Steinernema carpocapsae</name>
    <name type="common">Entomopathogenic nematode</name>
    <dbReference type="NCBI Taxonomy" id="34508"/>
    <lineage>
        <taxon>Eukaryota</taxon>
        <taxon>Metazoa</taxon>
        <taxon>Ecdysozoa</taxon>
        <taxon>Nematoda</taxon>
        <taxon>Chromadorea</taxon>
        <taxon>Rhabditida</taxon>
        <taxon>Tylenchina</taxon>
        <taxon>Panagrolaimomorpha</taxon>
        <taxon>Strongyloidoidea</taxon>
        <taxon>Steinernematidae</taxon>
        <taxon>Steinernema</taxon>
    </lineage>
</organism>
<reference evidence="2 3" key="1">
    <citation type="journal article" date="2015" name="Genome Biol.">
        <title>Comparative genomics of Steinernema reveals deeply conserved gene regulatory networks.</title>
        <authorList>
            <person name="Dillman A.R."/>
            <person name="Macchietto M."/>
            <person name="Porter C.F."/>
            <person name="Rogers A."/>
            <person name="Williams B."/>
            <person name="Antoshechkin I."/>
            <person name="Lee M.M."/>
            <person name="Goodwin Z."/>
            <person name="Lu X."/>
            <person name="Lewis E.E."/>
            <person name="Goodrich-Blair H."/>
            <person name="Stock S.P."/>
            <person name="Adams B.J."/>
            <person name="Sternberg P.W."/>
            <person name="Mortazavi A."/>
        </authorList>
    </citation>
    <scope>NUCLEOTIDE SEQUENCE [LARGE SCALE GENOMIC DNA]</scope>
    <source>
        <strain evidence="2 3">ALL</strain>
    </source>
</reference>
<keyword evidence="3" id="KW-1185">Reference proteome</keyword>
<name>A0A4U5M0Z8_STECR</name>
<evidence type="ECO:0000256" key="1">
    <source>
        <dbReference type="SAM" id="MobiDB-lite"/>
    </source>
</evidence>
<evidence type="ECO:0000313" key="3">
    <source>
        <dbReference type="Proteomes" id="UP000298663"/>
    </source>
</evidence>
<comment type="caution">
    <text evidence="2">The sequence shown here is derived from an EMBL/GenBank/DDBJ whole genome shotgun (WGS) entry which is preliminary data.</text>
</comment>
<accession>A0A4U5M0Z8</accession>
<sequence>MINPANNGASNEEWNEECPDAKQGRISGKKQGLYVLARAGLRRAQIAQGQDLQHIQKSSLLVTFQNSHFPET</sequence>
<dbReference type="AlphaFoldDB" id="A0A4U5M0Z8"/>
<evidence type="ECO:0000313" key="2">
    <source>
        <dbReference type="EMBL" id="TKR62292.1"/>
    </source>
</evidence>
<feature type="compositionally biased region" description="Polar residues" evidence="1">
    <location>
        <begin position="1"/>
        <end position="12"/>
    </location>
</feature>
<protein>
    <submittedName>
        <fullName evidence="2">Uncharacterized protein</fullName>
    </submittedName>
</protein>
<feature type="region of interest" description="Disordered" evidence="1">
    <location>
        <begin position="1"/>
        <end position="24"/>
    </location>
</feature>